<protein>
    <submittedName>
        <fullName evidence="2">Uncharacterized protein</fullName>
    </submittedName>
</protein>
<dbReference type="EMBL" id="CASHTH010004234">
    <property type="protein sequence ID" value="CAI8054988.1"/>
    <property type="molecule type" value="Genomic_DNA"/>
</dbReference>
<sequence>MSPHTFSSPSGSTSFSNTLLAVFLLQSVTVPLQGFLNAIVYGWTRGDFLQVMAISTSISSHCSHTEETDREHGTNC</sequence>
<accession>A0AA35TV26</accession>
<feature type="transmembrane region" description="Helical" evidence="1">
    <location>
        <begin position="20"/>
        <end position="43"/>
    </location>
</feature>
<evidence type="ECO:0000313" key="2">
    <source>
        <dbReference type="EMBL" id="CAI8054988.1"/>
    </source>
</evidence>
<keyword evidence="1" id="KW-0812">Transmembrane</keyword>
<reference evidence="2" key="1">
    <citation type="submission" date="2023-03" db="EMBL/GenBank/DDBJ databases">
        <authorList>
            <person name="Steffen K."/>
            <person name="Cardenas P."/>
        </authorList>
    </citation>
    <scope>NUCLEOTIDE SEQUENCE</scope>
</reference>
<proteinExistence type="predicted"/>
<keyword evidence="3" id="KW-1185">Reference proteome</keyword>
<dbReference type="Proteomes" id="UP001174909">
    <property type="component" value="Unassembled WGS sequence"/>
</dbReference>
<keyword evidence="1" id="KW-0472">Membrane</keyword>
<gene>
    <name evidence="2" type="ORF">GBAR_LOCUS30007</name>
</gene>
<organism evidence="2 3">
    <name type="scientific">Geodia barretti</name>
    <name type="common">Barrett's horny sponge</name>
    <dbReference type="NCBI Taxonomy" id="519541"/>
    <lineage>
        <taxon>Eukaryota</taxon>
        <taxon>Metazoa</taxon>
        <taxon>Porifera</taxon>
        <taxon>Demospongiae</taxon>
        <taxon>Heteroscleromorpha</taxon>
        <taxon>Tetractinellida</taxon>
        <taxon>Astrophorina</taxon>
        <taxon>Geodiidae</taxon>
        <taxon>Geodia</taxon>
    </lineage>
</organism>
<name>A0AA35TV26_GEOBA</name>
<feature type="non-terminal residue" evidence="2">
    <location>
        <position position="1"/>
    </location>
</feature>
<keyword evidence="1" id="KW-1133">Transmembrane helix</keyword>
<evidence type="ECO:0000313" key="3">
    <source>
        <dbReference type="Proteomes" id="UP001174909"/>
    </source>
</evidence>
<evidence type="ECO:0000256" key="1">
    <source>
        <dbReference type="SAM" id="Phobius"/>
    </source>
</evidence>
<comment type="caution">
    <text evidence="2">The sequence shown here is derived from an EMBL/GenBank/DDBJ whole genome shotgun (WGS) entry which is preliminary data.</text>
</comment>
<dbReference type="AlphaFoldDB" id="A0AA35TV26"/>